<gene>
    <name evidence="2" type="ORF">GCM10009767_23860</name>
</gene>
<accession>A0ABP4WW32</accession>
<feature type="compositionally biased region" description="Basic and acidic residues" evidence="1">
    <location>
        <begin position="18"/>
        <end position="32"/>
    </location>
</feature>
<proteinExistence type="predicted"/>
<protein>
    <submittedName>
        <fullName evidence="2">Uncharacterized protein</fullName>
    </submittedName>
</protein>
<dbReference type="Proteomes" id="UP001501204">
    <property type="component" value="Unassembled WGS sequence"/>
</dbReference>
<feature type="compositionally biased region" description="Polar residues" evidence="1">
    <location>
        <begin position="1"/>
        <end position="13"/>
    </location>
</feature>
<evidence type="ECO:0000313" key="3">
    <source>
        <dbReference type="Proteomes" id="UP001501204"/>
    </source>
</evidence>
<dbReference type="EMBL" id="BAAAOA010000028">
    <property type="protein sequence ID" value="GAA1764324.1"/>
    <property type="molecule type" value="Genomic_DNA"/>
</dbReference>
<feature type="region of interest" description="Disordered" evidence="1">
    <location>
        <begin position="1"/>
        <end position="85"/>
    </location>
</feature>
<feature type="compositionally biased region" description="Polar residues" evidence="1">
    <location>
        <begin position="40"/>
        <end position="49"/>
    </location>
</feature>
<sequence length="114" mass="11601">MTTTSTDACTQNAARAGSTERRGAAPEAEGMRTFRGGSENAMSSRQPHGSRQADHRSSVTVGGTVWPLPALGAQGPRGSSGRGARGPAYGTFCRCTISAIHTGAYGDVQFGGVG</sequence>
<comment type="caution">
    <text evidence="2">The sequence shown here is derived from an EMBL/GenBank/DDBJ whole genome shotgun (WGS) entry which is preliminary data.</text>
</comment>
<evidence type="ECO:0000256" key="1">
    <source>
        <dbReference type="SAM" id="MobiDB-lite"/>
    </source>
</evidence>
<evidence type="ECO:0000313" key="2">
    <source>
        <dbReference type="EMBL" id="GAA1764324.1"/>
    </source>
</evidence>
<organism evidence="2 3">
    <name type="scientific">Kocuria aegyptia</name>
    <dbReference type="NCBI Taxonomy" id="330943"/>
    <lineage>
        <taxon>Bacteria</taxon>
        <taxon>Bacillati</taxon>
        <taxon>Actinomycetota</taxon>
        <taxon>Actinomycetes</taxon>
        <taxon>Micrococcales</taxon>
        <taxon>Micrococcaceae</taxon>
        <taxon>Kocuria</taxon>
    </lineage>
</organism>
<reference evidence="3" key="1">
    <citation type="journal article" date="2019" name="Int. J. Syst. Evol. Microbiol.">
        <title>The Global Catalogue of Microorganisms (GCM) 10K type strain sequencing project: providing services to taxonomists for standard genome sequencing and annotation.</title>
        <authorList>
            <consortium name="The Broad Institute Genomics Platform"/>
            <consortium name="The Broad Institute Genome Sequencing Center for Infectious Disease"/>
            <person name="Wu L."/>
            <person name="Ma J."/>
        </authorList>
    </citation>
    <scope>NUCLEOTIDE SEQUENCE [LARGE SCALE GENOMIC DNA]</scope>
    <source>
        <strain evidence="3">JCM 14735</strain>
    </source>
</reference>
<name>A0ABP4WW32_9MICC</name>
<keyword evidence="3" id="KW-1185">Reference proteome</keyword>